<dbReference type="EMBL" id="CP017820">
    <property type="protein sequence ID" value="APA10822.1"/>
    <property type="molecule type" value="Genomic_DNA"/>
</dbReference>
<feature type="domain" description="LysM" evidence="2">
    <location>
        <begin position="108"/>
        <end position="158"/>
    </location>
</feature>
<feature type="chain" id="PRO_5010526073" description="LysM domain-containing protein" evidence="1">
    <location>
        <begin position="20"/>
        <end position="228"/>
    </location>
</feature>
<keyword evidence="1" id="KW-0732">Signal</keyword>
<dbReference type="VEuPathDB" id="FungiDB:sscle_07g055920"/>
<dbReference type="Gene3D" id="3.10.350.10">
    <property type="entry name" value="LysM domain"/>
    <property type="match status" value="2"/>
</dbReference>
<reference evidence="4" key="1">
    <citation type="journal article" date="2017" name="Genome Biol. Evol.">
        <title>The complete genome sequence of the phytopathogenic fungus Sclerotinia sclerotiorum reveals insights into the genome architecture of broad host range pathogens.</title>
        <authorList>
            <person name="Derbyshire M."/>
            <person name="Denton-Giles M."/>
            <person name="Hegedus D."/>
            <person name="Seifbarghy S."/>
            <person name="Rollins J."/>
            <person name="van Kan J."/>
            <person name="Seidl M.F."/>
            <person name="Faino L."/>
            <person name="Mbengue M."/>
            <person name="Navaud O."/>
            <person name="Raffaele S."/>
            <person name="Hammond-Kosack K."/>
            <person name="Heard S."/>
            <person name="Oliver R."/>
        </authorList>
    </citation>
    <scope>NUCLEOTIDE SEQUENCE [LARGE SCALE GENOMIC DNA]</scope>
    <source>
        <strain evidence="4">ATCC 18683 / 1980 / Ss-1</strain>
    </source>
</reference>
<dbReference type="CDD" id="cd00118">
    <property type="entry name" value="LysM"/>
    <property type="match status" value="1"/>
</dbReference>
<dbReference type="SUPFAM" id="SSF54106">
    <property type="entry name" value="LysM domain"/>
    <property type="match status" value="1"/>
</dbReference>
<accession>A0A1D9Q7P1</accession>
<dbReference type="Pfam" id="PF01476">
    <property type="entry name" value="LysM"/>
    <property type="match status" value="2"/>
</dbReference>
<evidence type="ECO:0000256" key="1">
    <source>
        <dbReference type="SAM" id="SignalP"/>
    </source>
</evidence>
<evidence type="ECO:0000259" key="2">
    <source>
        <dbReference type="SMART" id="SM00257"/>
    </source>
</evidence>
<organism evidence="3 4">
    <name type="scientific">Sclerotinia sclerotiorum (strain ATCC 18683 / 1980 / Ss-1)</name>
    <name type="common">White mold</name>
    <name type="synonym">Whetzelinia sclerotiorum</name>
    <dbReference type="NCBI Taxonomy" id="665079"/>
    <lineage>
        <taxon>Eukaryota</taxon>
        <taxon>Fungi</taxon>
        <taxon>Dikarya</taxon>
        <taxon>Ascomycota</taxon>
        <taxon>Pezizomycotina</taxon>
        <taxon>Leotiomycetes</taxon>
        <taxon>Helotiales</taxon>
        <taxon>Sclerotiniaceae</taxon>
        <taxon>Sclerotinia</taxon>
    </lineage>
</organism>
<dbReference type="AlphaFoldDB" id="A0A1D9Q7P1"/>
<evidence type="ECO:0000313" key="4">
    <source>
        <dbReference type="Proteomes" id="UP000177798"/>
    </source>
</evidence>
<dbReference type="InterPro" id="IPR036779">
    <property type="entry name" value="LysM_dom_sf"/>
</dbReference>
<proteinExistence type="predicted"/>
<feature type="signal peptide" evidence="1">
    <location>
        <begin position="1"/>
        <end position="19"/>
    </location>
</feature>
<dbReference type="InterPro" id="IPR018392">
    <property type="entry name" value="LysM"/>
</dbReference>
<dbReference type="Proteomes" id="UP000177798">
    <property type="component" value="Chromosome 7"/>
</dbReference>
<dbReference type="KEGG" id="ssl:SS1G_03535"/>
<dbReference type="RefSeq" id="XP_001595446.1">
    <property type="nucleotide sequence ID" value="XM_001595396.1"/>
</dbReference>
<name>A0A1D9Q7P1_SCLS1</name>
<protein>
    <recommendedName>
        <fullName evidence="2">LysM domain-containing protein</fullName>
    </recommendedName>
</protein>
<dbReference type="SMART" id="SM00257">
    <property type="entry name" value="LysM"/>
    <property type="match status" value="2"/>
</dbReference>
<evidence type="ECO:0000313" key="3">
    <source>
        <dbReference type="EMBL" id="APA10822.1"/>
    </source>
</evidence>
<dbReference type="OrthoDB" id="2107166at2759"/>
<sequence length="228" mass="24367">MKISQTTFLASGLASIASAQDTTCSTSSLNTTASTWTVAETDTIFSIAAATNRGVCDIARASRMPDAEYIDTGMVLIIPAQVCNPDDESCLLTASNDTTLCVYGGPHTYTTVRNDTITKIATKFNVDVSVLSTNTTTGMLKVSSVDEIITAGTLMKVPQCSPSECTVQPIQFTYGVYKDLAEKYHTTVGQLFGFNTGYRYSDSVESLSPVLTIPMNCKPLSDNITVIS</sequence>
<gene>
    <name evidence="3" type="ORF">sscle_07g055920</name>
</gene>
<feature type="domain" description="LysM" evidence="2">
    <location>
        <begin position="35"/>
        <end position="79"/>
    </location>
</feature>
<dbReference type="OMA" id="TIPMNCK"/>